<evidence type="ECO:0000256" key="2">
    <source>
        <dbReference type="ARBA" id="ARBA00022679"/>
    </source>
</evidence>
<dbReference type="InterPro" id="IPR018484">
    <property type="entry name" value="FGGY_N"/>
</dbReference>
<evidence type="ECO:0000256" key="1">
    <source>
        <dbReference type="ARBA" id="ARBA00009156"/>
    </source>
</evidence>
<dbReference type="InterPro" id="IPR043129">
    <property type="entry name" value="ATPase_NBD"/>
</dbReference>
<dbReference type="Gene3D" id="3.30.420.40">
    <property type="match status" value="2"/>
</dbReference>
<dbReference type="Pfam" id="PF00370">
    <property type="entry name" value="FGGY_N"/>
    <property type="match status" value="1"/>
</dbReference>
<feature type="domain" description="Carbohydrate kinase FGGY N-terminal" evidence="4">
    <location>
        <begin position="5"/>
        <end position="102"/>
    </location>
</feature>
<evidence type="ECO:0000313" key="7">
    <source>
        <dbReference type="Proteomes" id="UP001243420"/>
    </source>
</evidence>
<dbReference type="PANTHER" id="PTHR10196:SF80">
    <property type="entry name" value="D-RIBULOSE KINASE"/>
    <property type="match status" value="1"/>
</dbReference>
<dbReference type="EMBL" id="CP122537">
    <property type="protein sequence ID" value="WGH79262.1"/>
    <property type="molecule type" value="Genomic_DNA"/>
</dbReference>
<keyword evidence="7" id="KW-1185">Reference proteome</keyword>
<gene>
    <name evidence="6" type="ORF">P8627_03070</name>
</gene>
<dbReference type="InterPro" id="IPR000577">
    <property type="entry name" value="Carb_kinase_FGGY"/>
</dbReference>
<dbReference type="Proteomes" id="UP001243420">
    <property type="component" value="Chromosome"/>
</dbReference>
<reference evidence="6 7" key="1">
    <citation type="submission" date="2023-04" db="EMBL/GenBank/DDBJ databases">
        <title>Jannaschia ovalis sp. nov., a marine bacterium isolated from sea tidal flat.</title>
        <authorList>
            <person name="Kwon D.Y."/>
            <person name="Kim J.-J."/>
        </authorList>
    </citation>
    <scope>NUCLEOTIDE SEQUENCE [LARGE SCALE GENOMIC DNA]</scope>
    <source>
        <strain evidence="6 7">GRR-S6-38</strain>
    </source>
</reference>
<comment type="similarity">
    <text evidence="1">Belongs to the FGGY kinase family.</text>
</comment>
<evidence type="ECO:0000259" key="4">
    <source>
        <dbReference type="Pfam" id="PF00370"/>
    </source>
</evidence>
<accession>A0ABY8LF33</accession>
<dbReference type="PANTHER" id="PTHR10196">
    <property type="entry name" value="SUGAR KINASE"/>
    <property type="match status" value="1"/>
</dbReference>
<dbReference type="RefSeq" id="WP_279966060.1">
    <property type="nucleotide sequence ID" value="NZ_CP122537.1"/>
</dbReference>
<dbReference type="CDD" id="cd07783">
    <property type="entry name" value="ASKHA_NBD_FGGY_SePSK_AtXK1-like"/>
    <property type="match status" value="1"/>
</dbReference>
<sequence length="425" mass="43832">MSRLALGIDLGTSGIRSAVIDGTGAVVARARAPYPAIDPDRIDAMAWWEGAAACLDAQMAALTAVGRAPDEIGHIAVDGTSGSLVLVDAWLAPVTRGLLYNAGGFHEAARRIAEVAPDPHVARAPASALARALQLVAEDPDGRAAHLLHQADFVTAHLMGRGGSSDANNALKTGYDPEAAAWPDWISDTGLPAHLLPDVAVPGAALGPVAPAIAARFGLSPGAVVHAGTTDSIAAFIAATPLTLGAAVTSLGTTLAIKVLADRRIDRPEIGLYAHRLGPGWLIGGASNTGGGVLLQHFSPEEIARLSAEIDPGRLSGLDYYPLPAPGERFPVNDPDMRPRIHPRPASDADFLHGLLEGIARIEAACYAAVADLGGPDPERIRTAGGGAANATWREIRQRILGRPVETARQTEAAVGAALLARLKA</sequence>
<organism evidence="6 7">
    <name type="scientific">Jannaschia ovalis</name>
    <dbReference type="NCBI Taxonomy" id="3038773"/>
    <lineage>
        <taxon>Bacteria</taxon>
        <taxon>Pseudomonadati</taxon>
        <taxon>Pseudomonadota</taxon>
        <taxon>Alphaproteobacteria</taxon>
        <taxon>Rhodobacterales</taxon>
        <taxon>Roseobacteraceae</taxon>
        <taxon>Jannaschia</taxon>
    </lineage>
</organism>
<protein>
    <submittedName>
        <fullName evidence="6">FGGY-family carbohydrate kinase</fullName>
    </submittedName>
</protein>
<keyword evidence="3 6" id="KW-0418">Kinase</keyword>
<evidence type="ECO:0000313" key="6">
    <source>
        <dbReference type="EMBL" id="WGH79262.1"/>
    </source>
</evidence>
<name>A0ABY8LF33_9RHOB</name>
<proteinExistence type="inferred from homology"/>
<dbReference type="InterPro" id="IPR018485">
    <property type="entry name" value="FGGY_C"/>
</dbReference>
<dbReference type="PIRSF" id="PIRSF000538">
    <property type="entry name" value="GlpK"/>
    <property type="match status" value="1"/>
</dbReference>
<dbReference type="GO" id="GO:0016301">
    <property type="term" value="F:kinase activity"/>
    <property type="evidence" value="ECO:0007669"/>
    <property type="project" value="UniProtKB-KW"/>
</dbReference>
<feature type="domain" description="Carbohydrate kinase FGGY C-terminal" evidence="5">
    <location>
        <begin position="250"/>
        <end position="421"/>
    </location>
</feature>
<dbReference type="Pfam" id="PF02782">
    <property type="entry name" value="FGGY_C"/>
    <property type="match status" value="1"/>
</dbReference>
<evidence type="ECO:0000259" key="5">
    <source>
        <dbReference type="Pfam" id="PF02782"/>
    </source>
</evidence>
<dbReference type="SUPFAM" id="SSF53067">
    <property type="entry name" value="Actin-like ATPase domain"/>
    <property type="match status" value="2"/>
</dbReference>
<keyword evidence="2" id="KW-0808">Transferase</keyword>
<evidence type="ECO:0000256" key="3">
    <source>
        <dbReference type="ARBA" id="ARBA00022777"/>
    </source>
</evidence>